<dbReference type="Proteomes" id="UP000182427">
    <property type="component" value="Chromosome I"/>
</dbReference>
<evidence type="ECO:0000313" key="3">
    <source>
        <dbReference type="Proteomes" id="UP000182427"/>
    </source>
</evidence>
<dbReference type="OrthoDB" id="116892at2"/>
<reference evidence="2 3" key="1">
    <citation type="submission" date="2016-10" db="EMBL/GenBank/DDBJ databases">
        <authorList>
            <person name="de Groot N.N."/>
        </authorList>
    </citation>
    <scope>NUCLEOTIDE SEQUENCE [LARGE SCALE GENOMIC DNA]</scope>
    <source>
        <strain evidence="2 3">GAS232</strain>
    </source>
</reference>
<keyword evidence="3" id="KW-1185">Reference proteome</keyword>
<name>A0A1G7GVZ7_9BACT</name>
<dbReference type="AlphaFoldDB" id="A0A1G7GVZ7"/>
<sequence>MRTSLRWFTLMLFVTLVHVARGQSLCPWLNQATAGGALGADVSMHVTLLPQPSHPARSPQPAYPASDPRPDGMCEFSTHDQRSTLRIQVATMANPKKQYEAAIRSSCPGTSHVLIGVGNQAITCSTSSNGGVEDRVVAYVRNRLMLLRCNRTSVTTIHWQGSDVTSEAVVQALAEQIAGSMY</sequence>
<accession>A0A1G7GVZ7</accession>
<evidence type="ECO:0000313" key="2">
    <source>
        <dbReference type="EMBL" id="SDE92254.1"/>
    </source>
</evidence>
<evidence type="ECO:0000256" key="1">
    <source>
        <dbReference type="SAM" id="MobiDB-lite"/>
    </source>
</evidence>
<protein>
    <recommendedName>
        <fullName evidence="4">DUF3558 domain-containing protein</fullName>
    </recommendedName>
</protein>
<organism evidence="2 3">
    <name type="scientific">Terriglobus roseus</name>
    <dbReference type="NCBI Taxonomy" id="392734"/>
    <lineage>
        <taxon>Bacteria</taxon>
        <taxon>Pseudomonadati</taxon>
        <taxon>Acidobacteriota</taxon>
        <taxon>Terriglobia</taxon>
        <taxon>Terriglobales</taxon>
        <taxon>Acidobacteriaceae</taxon>
        <taxon>Terriglobus</taxon>
    </lineage>
</organism>
<gene>
    <name evidence="2" type="ORF">SAMN05444167_0822</name>
</gene>
<dbReference type="RefSeq" id="WP_083344034.1">
    <property type="nucleotide sequence ID" value="NZ_LT629690.1"/>
</dbReference>
<feature type="region of interest" description="Disordered" evidence="1">
    <location>
        <begin position="50"/>
        <end position="72"/>
    </location>
</feature>
<dbReference type="EMBL" id="LT629690">
    <property type="protein sequence ID" value="SDE92254.1"/>
    <property type="molecule type" value="Genomic_DNA"/>
</dbReference>
<proteinExistence type="predicted"/>
<evidence type="ECO:0008006" key="4">
    <source>
        <dbReference type="Google" id="ProtNLM"/>
    </source>
</evidence>